<comment type="subcellular location">
    <subcellularLocation>
        <location evidence="1">Cell membrane</location>
        <topology evidence="1">Multi-pass membrane protein</topology>
    </subcellularLocation>
</comment>
<evidence type="ECO:0000256" key="2">
    <source>
        <dbReference type="ARBA" id="ARBA00010735"/>
    </source>
</evidence>
<dbReference type="Proteomes" id="UP000010716">
    <property type="component" value="Unassembled WGS sequence"/>
</dbReference>
<sequence>MEQIEKQVNRQMDKGALAQGVSAGIPIMIGYLPIAVAFGVIARETGVPVLDTVLMSSLVFAGASQFMAINMIAMGASLAEIVLATFVLNFRHFVMSMSLMNRVREVPRPWKAVLSFGITDETFAVASLQKEKPHQLFLGGLMLAAYVSWVFGTLLGALLSNVIPPGVSASMSIALYAMFIGLLVPAIRQYWKVGLIAALSAGLCTLFSSILSGGWAIVLATLLGGLAGIFVIDDVDDEE</sequence>
<keyword evidence="5 8" id="KW-0812">Transmembrane</keyword>
<dbReference type="InterPro" id="IPR011606">
    <property type="entry name" value="Brnchd-chn_aa_trnsp_permease"/>
</dbReference>
<accession>F5L5N8</accession>
<comment type="caution">
    <text evidence="9">The sequence shown here is derived from an EMBL/GenBank/DDBJ whole genome shotgun (WGS) entry which is preliminary data.</text>
</comment>
<feature type="transmembrane region" description="Helical" evidence="8">
    <location>
        <begin position="136"/>
        <end position="160"/>
    </location>
</feature>
<name>F5L5N8_CALTT</name>
<evidence type="ECO:0000256" key="7">
    <source>
        <dbReference type="ARBA" id="ARBA00023136"/>
    </source>
</evidence>
<comment type="similarity">
    <text evidence="2">Belongs to the AzlC family.</text>
</comment>
<feature type="transmembrane region" description="Helical" evidence="8">
    <location>
        <begin position="62"/>
        <end position="90"/>
    </location>
</feature>
<dbReference type="GO" id="GO:0005886">
    <property type="term" value="C:plasma membrane"/>
    <property type="evidence" value="ECO:0007669"/>
    <property type="project" value="UniProtKB-SubCell"/>
</dbReference>
<feature type="transmembrane region" description="Helical" evidence="8">
    <location>
        <begin position="21"/>
        <end position="42"/>
    </location>
</feature>
<dbReference type="AlphaFoldDB" id="F5L5N8"/>
<keyword evidence="4" id="KW-1003">Cell membrane</keyword>
<gene>
    <name evidence="9" type="ORF">CathTA2_1101</name>
</gene>
<keyword evidence="6 8" id="KW-1133">Transmembrane helix</keyword>
<reference evidence="9 10" key="1">
    <citation type="journal article" date="2011" name="J. Bacteriol.">
        <title>Draft genome sequence of the thermoalkaliphilic Caldalkalibacillus thermarum strain TA2.A1.</title>
        <authorList>
            <person name="Kalamorz F."/>
            <person name="Keis S."/>
            <person name="McMillan D.G."/>
            <person name="Olsson K."/>
            <person name="Stanton J.A."/>
            <person name="Stockwell P."/>
            <person name="Black M.A."/>
            <person name="Klingeman D.M."/>
            <person name="Land M.L."/>
            <person name="Han C.S."/>
            <person name="Martin S.L."/>
            <person name="Becher S.A."/>
            <person name="Peddie C.J."/>
            <person name="Morgan H.W."/>
            <person name="Matthies D."/>
            <person name="Preiss L."/>
            <person name="Meier T."/>
            <person name="Brown S.D."/>
            <person name="Cook G.M."/>
        </authorList>
    </citation>
    <scope>NUCLEOTIDE SEQUENCE [LARGE SCALE GENOMIC DNA]</scope>
    <source>
        <strain evidence="9 10">TA2.A1</strain>
    </source>
</reference>
<proteinExistence type="inferred from homology"/>
<evidence type="ECO:0000313" key="9">
    <source>
        <dbReference type="EMBL" id="EGL83355.1"/>
    </source>
</evidence>
<keyword evidence="7 8" id="KW-0472">Membrane</keyword>
<evidence type="ECO:0000313" key="10">
    <source>
        <dbReference type="Proteomes" id="UP000010716"/>
    </source>
</evidence>
<feature type="transmembrane region" description="Helical" evidence="8">
    <location>
        <begin position="166"/>
        <end position="187"/>
    </location>
</feature>
<evidence type="ECO:0000256" key="4">
    <source>
        <dbReference type="ARBA" id="ARBA00022475"/>
    </source>
</evidence>
<evidence type="ECO:0000256" key="1">
    <source>
        <dbReference type="ARBA" id="ARBA00004651"/>
    </source>
</evidence>
<dbReference type="PANTHER" id="PTHR34979:SF1">
    <property type="entry name" value="INNER MEMBRANE PROTEIN YGAZ"/>
    <property type="match status" value="1"/>
</dbReference>
<evidence type="ECO:0000256" key="6">
    <source>
        <dbReference type="ARBA" id="ARBA00022989"/>
    </source>
</evidence>
<dbReference type="EMBL" id="AFCE01000110">
    <property type="protein sequence ID" value="EGL83355.1"/>
    <property type="molecule type" value="Genomic_DNA"/>
</dbReference>
<evidence type="ECO:0000256" key="8">
    <source>
        <dbReference type="SAM" id="Phobius"/>
    </source>
</evidence>
<dbReference type="RefSeq" id="WP_007503863.1">
    <property type="nucleotide sequence ID" value="NZ_AFCE01000110.1"/>
</dbReference>
<protein>
    <submittedName>
        <fullName evidence="9">AzlC family protein</fullName>
    </submittedName>
</protein>
<evidence type="ECO:0000256" key="3">
    <source>
        <dbReference type="ARBA" id="ARBA00022448"/>
    </source>
</evidence>
<dbReference type="eggNOG" id="COG1296">
    <property type="taxonomic scope" value="Bacteria"/>
</dbReference>
<dbReference type="PANTHER" id="PTHR34979">
    <property type="entry name" value="INNER MEMBRANE PROTEIN YGAZ"/>
    <property type="match status" value="1"/>
</dbReference>
<organism evidence="9 10">
    <name type="scientific">Caldalkalibacillus thermarum (strain TA2.A1)</name>
    <dbReference type="NCBI Taxonomy" id="986075"/>
    <lineage>
        <taxon>Bacteria</taxon>
        <taxon>Bacillati</taxon>
        <taxon>Bacillota</taxon>
        <taxon>Bacilli</taxon>
        <taxon>Bacillales</taxon>
        <taxon>Bacillaceae</taxon>
        <taxon>Caldalkalibacillus</taxon>
    </lineage>
</organism>
<dbReference type="Pfam" id="PF03591">
    <property type="entry name" value="AzlC"/>
    <property type="match status" value="1"/>
</dbReference>
<keyword evidence="3" id="KW-0813">Transport</keyword>
<dbReference type="GO" id="GO:1903785">
    <property type="term" value="P:L-valine transmembrane transport"/>
    <property type="evidence" value="ECO:0007669"/>
    <property type="project" value="TreeGrafter"/>
</dbReference>
<evidence type="ECO:0000256" key="5">
    <source>
        <dbReference type="ARBA" id="ARBA00022692"/>
    </source>
</evidence>
<feature type="transmembrane region" description="Helical" evidence="8">
    <location>
        <begin position="199"/>
        <end position="232"/>
    </location>
</feature>